<evidence type="ECO:0000256" key="1">
    <source>
        <dbReference type="SAM" id="MobiDB-lite"/>
    </source>
</evidence>
<protein>
    <submittedName>
        <fullName evidence="2">Uncharacterized protein</fullName>
    </submittedName>
</protein>
<feature type="compositionally biased region" description="Low complexity" evidence="1">
    <location>
        <begin position="81"/>
        <end position="97"/>
    </location>
</feature>
<accession>M7SVP2</accession>
<evidence type="ECO:0000313" key="2">
    <source>
        <dbReference type="EMBL" id="EMR61631.1"/>
    </source>
</evidence>
<dbReference type="HOGENOM" id="CLU_1602720_0_0_1"/>
<dbReference type="EMBL" id="KB707576">
    <property type="protein sequence ID" value="EMR61631.1"/>
    <property type="molecule type" value="Genomic_DNA"/>
</dbReference>
<dbReference type="KEGG" id="ela:UCREL1_11453"/>
<dbReference type="Proteomes" id="UP000012174">
    <property type="component" value="Unassembled WGS sequence"/>
</dbReference>
<organism evidence="2 3">
    <name type="scientific">Eutypa lata (strain UCR-EL1)</name>
    <name type="common">Grapevine dieback disease fungus</name>
    <name type="synonym">Eutypa armeniacae</name>
    <dbReference type="NCBI Taxonomy" id="1287681"/>
    <lineage>
        <taxon>Eukaryota</taxon>
        <taxon>Fungi</taxon>
        <taxon>Dikarya</taxon>
        <taxon>Ascomycota</taxon>
        <taxon>Pezizomycotina</taxon>
        <taxon>Sordariomycetes</taxon>
        <taxon>Xylariomycetidae</taxon>
        <taxon>Xylariales</taxon>
        <taxon>Diatrypaceae</taxon>
        <taxon>Eutypa</taxon>
    </lineage>
</organism>
<dbReference type="AlphaFoldDB" id="M7SVP2"/>
<feature type="compositionally biased region" description="Low complexity" evidence="1">
    <location>
        <begin position="104"/>
        <end position="115"/>
    </location>
</feature>
<feature type="region of interest" description="Disordered" evidence="1">
    <location>
        <begin position="1"/>
        <end position="21"/>
    </location>
</feature>
<evidence type="ECO:0000313" key="3">
    <source>
        <dbReference type="Proteomes" id="UP000012174"/>
    </source>
</evidence>
<dbReference type="OrthoDB" id="5239281at2759"/>
<feature type="compositionally biased region" description="Basic residues" evidence="1">
    <location>
        <begin position="155"/>
        <end position="166"/>
    </location>
</feature>
<sequence length="166" mass="16935">MSPKKSGTATKAEGSTAEGGINVTAGDTKIIMSVLRASTAASKPWIAGSVRWDQVSQELGFKNAKVAKDRISQKYGFFDAPATDASTDASAAKDANGANGGGKPAAAKKPTAATKGKGRGKRLAADADIDDAVDHDTVDHDTANEGDEGDGVATKKAKKVKMTSPE</sequence>
<feature type="compositionally biased region" description="Basic and acidic residues" evidence="1">
    <location>
        <begin position="132"/>
        <end position="143"/>
    </location>
</feature>
<keyword evidence="3" id="KW-1185">Reference proteome</keyword>
<proteinExistence type="predicted"/>
<reference evidence="3" key="1">
    <citation type="journal article" date="2013" name="Genome Announc.">
        <title>Draft genome sequence of the grapevine dieback fungus Eutypa lata UCR-EL1.</title>
        <authorList>
            <person name="Blanco-Ulate B."/>
            <person name="Rolshausen P.E."/>
            <person name="Cantu D."/>
        </authorList>
    </citation>
    <scope>NUCLEOTIDE SEQUENCE [LARGE SCALE GENOMIC DNA]</scope>
    <source>
        <strain evidence="3">UCR-EL1</strain>
    </source>
</reference>
<gene>
    <name evidence="2" type="ORF">UCREL1_11453</name>
</gene>
<feature type="region of interest" description="Disordered" evidence="1">
    <location>
        <begin position="81"/>
        <end position="166"/>
    </location>
</feature>
<name>M7SVP2_EUTLA</name>